<protein>
    <submittedName>
        <fullName evidence="1">Uncharacterized protein</fullName>
    </submittedName>
</protein>
<gene>
    <name evidence="1" type="ORF">H8S65_20765</name>
</gene>
<accession>A0ABR7DUZ0</accession>
<evidence type="ECO:0000313" key="2">
    <source>
        <dbReference type="Proteomes" id="UP000651475"/>
    </source>
</evidence>
<comment type="caution">
    <text evidence="1">The sequence shown here is derived from an EMBL/GenBank/DDBJ whole genome shotgun (WGS) entry which is preliminary data.</text>
</comment>
<dbReference type="Proteomes" id="UP000651475">
    <property type="component" value="Unassembled WGS sequence"/>
</dbReference>
<name>A0ABR7DUZ0_9BACT</name>
<organism evidence="1 2">
    <name type="scientific">Parabacteroides hominis</name>
    <dbReference type="NCBI Taxonomy" id="2763057"/>
    <lineage>
        <taxon>Bacteria</taxon>
        <taxon>Pseudomonadati</taxon>
        <taxon>Bacteroidota</taxon>
        <taxon>Bacteroidia</taxon>
        <taxon>Bacteroidales</taxon>
        <taxon>Tannerellaceae</taxon>
        <taxon>Parabacteroides</taxon>
    </lineage>
</organism>
<reference evidence="1 2" key="1">
    <citation type="submission" date="2020-08" db="EMBL/GenBank/DDBJ databases">
        <title>Genome public.</title>
        <authorList>
            <person name="Liu C."/>
            <person name="Sun Q."/>
        </authorList>
    </citation>
    <scope>NUCLEOTIDE SEQUENCE [LARGE SCALE GENOMIC DNA]</scope>
    <source>
        <strain evidence="1 2">NSJ-79</strain>
    </source>
</reference>
<evidence type="ECO:0000313" key="1">
    <source>
        <dbReference type="EMBL" id="MBC5635167.1"/>
    </source>
</evidence>
<sequence length="45" mass="4735">MGEQTDKAALCVAGSLLPSASADGLKDQEAKPLPLWTLAPFIYCI</sequence>
<proteinExistence type="predicted"/>
<keyword evidence="2" id="KW-1185">Reference proteome</keyword>
<dbReference type="EMBL" id="JACOOJ010000091">
    <property type="protein sequence ID" value="MBC5635167.1"/>
    <property type="molecule type" value="Genomic_DNA"/>
</dbReference>